<organism evidence="9 10">
    <name type="scientific">Candidatus Kaiserbacteria bacterium GW2011_GWB1_50_17</name>
    <dbReference type="NCBI Taxonomy" id="1618673"/>
    <lineage>
        <taxon>Bacteria</taxon>
        <taxon>Candidatus Kaiseribacteriota</taxon>
    </lineage>
</organism>
<dbReference type="NCBIfam" id="TIGR01050">
    <property type="entry name" value="rpsS_bact"/>
    <property type="match status" value="1"/>
</dbReference>
<evidence type="ECO:0000256" key="1">
    <source>
        <dbReference type="ARBA" id="ARBA00007345"/>
    </source>
</evidence>
<dbReference type="GO" id="GO:0005737">
    <property type="term" value="C:cytoplasm"/>
    <property type="evidence" value="ECO:0007669"/>
    <property type="project" value="UniProtKB-ARBA"/>
</dbReference>
<sequence>MTRSLKKGPYVDVKLMKKISAQGSGQNAIKTWARASQIAPEFVGHTLSVHNGKNFEEVFVTEDMVGHRLGEFAPTTKFIRHGGKMQKEAEIAAKQAEISAAQAAKASADTAKKK</sequence>
<dbReference type="GO" id="GO:0006412">
    <property type="term" value="P:translation"/>
    <property type="evidence" value="ECO:0007669"/>
    <property type="project" value="UniProtKB-UniRule"/>
</dbReference>
<proteinExistence type="inferred from homology"/>
<reference evidence="9 10" key="1">
    <citation type="journal article" date="2015" name="Nature">
        <title>rRNA introns, odd ribosomes, and small enigmatic genomes across a large radiation of phyla.</title>
        <authorList>
            <person name="Brown C.T."/>
            <person name="Hug L.A."/>
            <person name="Thomas B.C."/>
            <person name="Sharon I."/>
            <person name="Castelle C.J."/>
            <person name="Singh A."/>
            <person name="Wilkins M.J."/>
            <person name="Williams K.H."/>
            <person name="Banfield J.F."/>
        </authorList>
    </citation>
    <scope>NUCLEOTIDE SEQUENCE [LARGE SCALE GENOMIC DNA]</scope>
</reference>
<name>A0A0G1WBQ9_9BACT</name>
<dbReference type="GO" id="GO:0019843">
    <property type="term" value="F:rRNA binding"/>
    <property type="evidence" value="ECO:0007669"/>
    <property type="project" value="UniProtKB-UniRule"/>
</dbReference>
<keyword evidence="5 7" id="KW-0687">Ribonucleoprotein</keyword>
<dbReference type="PROSITE" id="PS00323">
    <property type="entry name" value="RIBOSOMAL_S19"/>
    <property type="match status" value="1"/>
</dbReference>
<evidence type="ECO:0000256" key="3">
    <source>
        <dbReference type="ARBA" id="ARBA00022884"/>
    </source>
</evidence>
<evidence type="ECO:0000256" key="6">
    <source>
        <dbReference type="ARBA" id="ARBA00035163"/>
    </source>
</evidence>
<keyword evidence="3 7" id="KW-0694">RNA-binding</keyword>
<evidence type="ECO:0000313" key="10">
    <source>
        <dbReference type="Proteomes" id="UP000034120"/>
    </source>
</evidence>
<dbReference type="Gene3D" id="3.30.860.10">
    <property type="entry name" value="30s Ribosomal Protein S19, Chain A"/>
    <property type="match status" value="1"/>
</dbReference>
<evidence type="ECO:0000256" key="2">
    <source>
        <dbReference type="ARBA" id="ARBA00022730"/>
    </source>
</evidence>
<dbReference type="Proteomes" id="UP000034120">
    <property type="component" value="Unassembled WGS sequence"/>
</dbReference>
<evidence type="ECO:0000256" key="4">
    <source>
        <dbReference type="ARBA" id="ARBA00022980"/>
    </source>
</evidence>
<keyword evidence="2 7" id="KW-0699">rRNA-binding</keyword>
<dbReference type="AlphaFoldDB" id="A0A0G1WBQ9"/>
<dbReference type="InterPro" id="IPR020934">
    <property type="entry name" value="Ribosomal_uS19_CS"/>
</dbReference>
<dbReference type="FunFam" id="3.30.860.10:FF:000001">
    <property type="entry name" value="30S ribosomal protein S19"/>
    <property type="match status" value="1"/>
</dbReference>
<dbReference type="InterPro" id="IPR002222">
    <property type="entry name" value="Ribosomal_uS19"/>
</dbReference>
<dbReference type="PANTHER" id="PTHR11880:SF8">
    <property type="entry name" value="SMALL RIBOSOMAL SUBUNIT PROTEIN US19M"/>
    <property type="match status" value="1"/>
</dbReference>
<gene>
    <name evidence="7" type="primary">rpsS</name>
    <name evidence="9" type="ORF">UY57_C0043G0009</name>
</gene>
<dbReference type="GO" id="GO:0003735">
    <property type="term" value="F:structural constituent of ribosome"/>
    <property type="evidence" value="ECO:0007669"/>
    <property type="project" value="InterPro"/>
</dbReference>
<dbReference type="HAMAP" id="MF_00531">
    <property type="entry name" value="Ribosomal_uS19"/>
    <property type="match status" value="1"/>
</dbReference>
<dbReference type="PANTHER" id="PTHR11880">
    <property type="entry name" value="RIBOSOMAL PROTEIN S19P FAMILY MEMBER"/>
    <property type="match status" value="1"/>
</dbReference>
<evidence type="ECO:0000256" key="7">
    <source>
        <dbReference type="HAMAP-Rule" id="MF_00531"/>
    </source>
</evidence>
<accession>A0A0G1WBQ9</accession>
<dbReference type="SUPFAM" id="SSF54570">
    <property type="entry name" value="Ribosomal protein S19"/>
    <property type="match status" value="1"/>
</dbReference>
<dbReference type="PATRIC" id="fig|1618673.3.peg.520"/>
<comment type="caution">
    <text evidence="9">The sequence shown here is derived from an EMBL/GenBank/DDBJ whole genome shotgun (WGS) entry which is preliminary data.</text>
</comment>
<evidence type="ECO:0000313" key="9">
    <source>
        <dbReference type="EMBL" id="KKW16203.1"/>
    </source>
</evidence>
<dbReference type="InterPro" id="IPR005732">
    <property type="entry name" value="Ribosomal_uS19_bac-type"/>
</dbReference>
<dbReference type="Pfam" id="PF00203">
    <property type="entry name" value="Ribosomal_S19"/>
    <property type="match status" value="1"/>
</dbReference>
<dbReference type="InterPro" id="IPR023575">
    <property type="entry name" value="Ribosomal_uS19_SF"/>
</dbReference>
<dbReference type="PRINTS" id="PR00975">
    <property type="entry name" value="RIBOSOMALS19"/>
</dbReference>
<evidence type="ECO:0000256" key="5">
    <source>
        <dbReference type="ARBA" id="ARBA00023274"/>
    </source>
</evidence>
<keyword evidence="4 7" id="KW-0689">Ribosomal protein</keyword>
<dbReference type="GO" id="GO:0000028">
    <property type="term" value="P:ribosomal small subunit assembly"/>
    <property type="evidence" value="ECO:0007669"/>
    <property type="project" value="TreeGrafter"/>
</dbReference>
<evidence type="ECO:0000256" key="8">
    <source>
        <dbReference type="RuleBase" id="RU003485"/>
    </source>
</evidence>
<protein>
    <recommendedName>
        <fullName evidence="6 7">Small ribosomal subunit protein uS19</fullName>
    </recommendedName>
</protein>
<dbReference type="GO" id="GO:0015935">
    <property type="term" value="C:small ribosomal subunit"/>
    <property type="evidence" value="ECO:0007669"/>
    <property type="project" value="InterPro"/>
</dbReference>
<comment type="function">
    <text evidence="7">Protein S19 forms a complex with S13 that binds strongly to the 16S ribosomal RNA.</text>
</comment>
<dbReference type="EMBL" id="LCQM01000043">
    <property type="protein sequence ID" value="KKW16203.1"/>
    <property type="molecule type" value="Genomic_DNA"/>
</dbReference>
<comment type="similarity">
    <text evidence="1 7 8">Belongs to the universal ribosomal protein uS19 family.</text>
</comment>